<dbReference type="AlphaFoldDB" id="A0A366SB40"/>
<keyword evidence="1" id="KW-1133">Transmembrane helix</keyword>
<protein>
    <submittedName>
        <fullName evidence="2">Uncharacterized protein</fullName>
    </submittedName>
</protein>
<keyword evidence="3" id="KW-1185">Reference proteome</keyword>
<dbReference type="Proteomes" id="UP000253153">
    <property type="component" value="Unassembled WGS sequence"/>
</dbReference>
<keyword evidence="1" id="KW-0812">Transmembrane</keyword>
<evidence type="ECO:0000256" key="1">
    <source>
        <dbReference type="SAM" id="Phobius"/>
    </source>
</evidence>
<dbReference type="GeneID" id="41990510"/>
<name>A0A366SB40_9HYPO</name>
<evidence type="ECO:0000313" key="3">
    <source>
        <dbReference type="Proteomes" id="UP000253153"/>
    </source>
</evidence>
<feature type="transmembrane region" description="Helical" evidence="1">
    <location>
        <begin position="151"/>
        <end position="170"/>
    </location>
</feature>
<evidence type="ECO:0000313" key="2">
    <source>
        <dbReference type="EMBL" id="RBR26172.1"/>
    </source>
</evidence>
<dbReference type="RefSeq" id="XP_031020763.1">
    <property type="nucleotide sequence ID" value="XM_031155214.1"/>
</dbReference>
<gene>
    <name evidence="2" type="ORF">FIESC28_01063</name>
</gene>
<reference evidence="2 3" key="1">
    <citation type="submission" date="2018-06" db="EMBL/GenBank/DDBJ databases">
        <title>Fusarium incarnatum-equiseti species complex species 28.</title>
        <authorList>
            <person name="Gardiner D.M."/>
        </authorList>
    </citation>
    <scope>NUCLEOTIDE SEQUENCE [LARGE SCALE GENOMIC DNA]</scope>
    <source>
        <strain evidence="2 3">FIESC_28</strain>
    </source>
</reference>
<proteinExistence type="predicted"/>
<organism evidence="2 3">
    <name type="scientific">Fusarium coffeatum</name>
    <dbReference type="NCBI Taxonomy" id="231269"/>
    <lineage>
        <taxon>Eukaryota</taxon>
        <taxon>Fungi</taxon>
        <taxon>Dikarya</taxon>
        <taxon>Ascomycota</taxon>
        <taxon>Pezizomycotina</taxon>
        <taxon>Sordariomycetes</taxon>
        <taxon>Hypocreomycetidae</taxon>
        <taxon>Hypocreales</taxon>
        <taxon>Nectriaceae</taxon>
        <taxon>Fusarium</taxon>
        <taxon>Fusarium incarnatum-equiseti species complex</taxon>
    </lineage>
</organism>
<sequence>MDDHTYRNFTFIVLFESPTRKVHVSYHTFAEIDNPEKLIVDVSNAYKQHISRFKRVLYRGVLLKKPTVSIVKLSSVTNLPSVSGGVQQLLIQNKVDDPTLTSAIRDPTVLCNVDRDAFCQEYKAIFAEDGEPVAQTALLIHQVNDPTASKVVGMAGSVFSVTLALLGAFVF</sequence>
<comment type="caution">
    <text evidence="2">The sequence shown here is derived from an EMBL/GenBank/DDBJ whole genome shotgun (WGS) entry which is preliminary data.</text>
</comment>
<dbReference type="EMBL" id="QKXC01000027">
    <property type="protein sequence ID" value="RBR26172.1"/>
    <property type="molecule type" value="Genomic_DNA"/>
</dbReference>
<dbReference type="OrthoDB" id="4723071at2759"/>
<accession>A0A366SB40</accession>
<keyword evidence="1" id="KW-0472">Membrane</keyword>